<proteinExistence type="predicted"/>
<dbReference type="EMBL" id="FZMP01000178">
    <property type="protein sequence ID" value="SNQ61351.1"/>
    <property type="molecule type" value="Genomic_DNA"/>
</dbReference>
<dbReference type="AlphaFoldDB" id="A0A284VPZ4"/>
<protein>
    <submittedName>
        <fullName evidence="1">Uncharacterized protein</fullName>
    </submittedName>
</protein>
<sequence>MYCLPPKTTRRFKNVRTTLNNSNIRENNINTAKTALLCMTYITRLEVYKSKRYAEDGI</sequence>
<reference evidence="2" key="1">
    <citation type="submission" date="2017-06" db="EMBL/GenBank/DDBJ databases">
        <authorList>
            <person name="Cremers G."/>
        </authorList>
    </citation>
    <scope>NUCLEOTIDE SEQUENCE [LARGE SCALE GENOMIC DNA]</scope>
</reference>
<evidence type="ECO:0000313" key="2">
    <source>
        <dbReference type="Proteomes" id="UP000218615"/>
    </source>
</evidence>
<organism evidence="1 2">
    <name type="scientific">Candidatus Methanoperedens nitratireducens</name>
    <dbReference type="NCBI Taxonomy" id="1392998"/>
    <lineage>
        <taxon>Archaea</taxon>
        <taxon>Methanobacteriati</taxon>
        <taxon>Methanobacteriota</taxon>
        <taxon>Stenosarchaea group</taxon>
        <taxon>Methanomicrobia</taxon>
        <taxon>Methanosarcinales</taxon>
        <taxon>ANME-2 cluster</taxon>
        <taxon>Candidatus Methanoperedentaceae</taxon>
        <taxon>Candidatus Methanoperedens</taxon>
    </lineage>
</organism>
<dbReference type="Proteomes" id="UP000218615">
    <property type="component" value="Unassembled WGS sequence"/>
</dbReference>
<accession>A0A284VPZ4</accession>
<gene>
    <name evidence="1" type="ORF">MNV_330019</name>
</gene>
<keyword evidence="2" id="KW-1185">Reference proteome</keyword>
<evidence type="ECO:0000313" key="1">
    <source>
        <dbReference type="EMBL" id="SNQ61351.1"/>
    </source>
</evidence>
<name>A0A284VPZ4_9EURY</name>